<proteinExistence type="predicted"/>
<dbReference type="RefSeq" id="WP_369277396.1">
    <property type="nucleotide sequence ID" value="NZ_JBJVMW010000011.1"/>
</dbReference>
<dbReference type="InterPro" id="IPR008872">
    <property type="entry name" value="Toxin_P42"/>
</dbReference>
<evidence type="ECO:0000313" key="4">
    <source>
        <dbReference type="Proteomes" id="UP001631993"/>
    </source>
</evidence>
<sequence length="446" mass="49093">MITQKYGELEVGFTSRFTKVSSVSNDQRAHLYNVWRPEAPEGWFIFGHIAVKDTEDPNGRRGAVIARDLTGGSILKPVQDVETICEYSLPGTPYAFGFYRPVAPAGFAALGDLALNKPNLDGLSKVAVVNKAYNGWSYARPAETGESVYTGTMAFFGRIGLWTIAAPLLPGDDVEERLLLPTGTFTAVTHTDKPAPTPSTYMLDLPAVVEKDGNPRTPELTSYDPPLPQQVITDRVLTLPYFMVNDTEREEAWKVEHSPFYRLQRKRHFELVAHEDFRGAGDGSISREVQEGVSEDKEETFSETTGVTVSESVGVEVSAGAFGMGASTSVESTVSQSVETGYSRRYNVGTMHSVTMKVTYNVPKDHAGALWTEAHELVPIRGNDTLVTKYNLMFKTNNYVGRCYPPVENNPIDTEPAGTSALDSGEEFDLSLMPAELAERIRQLKQ</sequence>
<accession>A0ABW9IMK0</accession>
<evidence type="ECO:0000313" key="3">
    <source>
        <dbReference type="EMBL" id="MFM9649076.1"/>
    </source>
</evidence>
<feature type="domain" description="Insecticidal crystal toxin" evidence="2">
    <location>
        <begin position="237"/>
        <end position="338"/>
    </location>
</feature>
<evidence type="ECO:0000256" key="1">
    <source>
        <dbReference type="SAM" id="MobiDB-lite"/>
    </source>
</evidence>
<gene>
    <name evidence="3" type="ORF">ACKI1S_23390</name>
</gene>
<reference evidence="3 4" key="1">
    <citation type="submission" date="2024-12" db="EMBL/GenBank/DDBJ databases">
        <title>Forecasting of Potato common scab and diversities of Pathogenic streptomyces spp. in china.</title>
        <authorList>
            <person name="Handique U."/>
            <person name="Wu J."/>
        </authorList>
    </citation>
    <scope>NUCLEOTIDE SEQUENCE [LARGE SCALE GENOMIC DNA]</scope>
    <source>
        <strain evidence="3 4">ZRIMU1585</strain>
    </source>
</reference>
<dbReference type="Proteomes" id="UP001631993">
    <property type="component" value="Unassembled WGS sequence"/>
</dbReference>
<organism evidence="3 4">
    <name type="scientific">Streptomyces galilaeus</name>
    <dbReference type="NCBI Taxonomy" id="33899"/>
    <lineage>
        <taxon>Bacteria</taxon>
        <taxon>Bacillati</taxon>
        <taxon>Actinomycetota</taxon>
        <taxon>Actinomycetes</taxon>
        <taxon>Kitasatosporales</taxon>
        <taxon>Streptomycetaceae</taxon>
        <taxon>Streptomyces</taxon>
    </lineage>
</organism>
<name>A0ABW9IMK0_STRGJ</name>
<dbReference type="EMBL" id="JBJVNE010000011">
    <property type="protein sequence ID" value="MFM9649076.1"/>
    <property type="molecule type" value="Genomic_DNA"/>
</dbReference>
<protein>
    <recommendedName>
        <fullName evidence="2">Insecticidal crystal toxin domain-containing protein</fullName>
    </recommendedName>
</protein>
<evidence type="ECO:0000259" key="2">
    <source>
        <dbReference type="Pfam" id="PF05431"/>
    </source>
</evidence>
<keyword evidence="4" id="KW-1185">Reference proteome</keyword>
<dbReference type="Pfam" id="PF05431">
    <property type="entry name" value="Toxin_10"/>
    <property type="match status" value="1"/>
</dbReference>
<feature type="region of interest" description="Disordered" evidence="1">
    <location>
        <begin position="287"/>
        <end position="307"/>
    </location>
</feature>
<comment type="caution">
    <text evidence="3">The sequence shown here is derived from an EMBL/GenBank/DDBJ whole genome shotgun (WGS) entry which is preliminary data.</text>
</comment>